<name>A0ABY6D371_9BACT</name>
<dbReference type="EMBL" id="CP106735">
    <property type="protein sequence ID" value="UXX80597.1"/>
    <property type="molecule type" value="Genomic_DNA"/>
</dbReference>
<evidence type="ECO:0000259" key="1">
    <source>
        <dbReference type="Pfam" id="PF00534"/>
    </source>
</evidence>
<sequence>MSNKIKVFIVSPQRTMSGGEICLYRVFFDNDYFDPTLASPNGTFTDFLRSKEINFLPVDEMIKSNRSSNKFWIFDYIKKYIIANLKLYALIKKGDYQVVFGNGRLGLIYAIFTALLLRKKLIWTHYDYLSNFFDNTIVSIASIFATRTITVSEPIKKRISNLFNKNKTITIHNGLNLEDVSIVPKNLSKTIKVGIVGKILPWKGHIVLIEALRLLHRNNIKNFELIVIGDTDTQEGKNYLKQIEQKINKYILKKHVSFTGSLSNINEIYNKIDICINASISPEPLGTTIYESMAFGKIILASNLGGSPEIIKNGIDGFLFKPNDSFDLSEKLAHIITHFETEEMNQIKVNAVKRVKENFNNKETRKKYYNLFNKAIK</sequence>
<feature type="domain" description="Glycosyl transferase family 1" evidence="1">
    <location>
        <begin position="188"/>
        <end position="348"/>
    </location>
</feature>
<dbReference type="Pfam" id="PF13439">
    <property type="entry name" value="Glyco_transf_4"/>
    <property type="match status" value="1"/>
</dbReference>
<dbReference type="Proteomes" id="UP001062165">
    <property type="component" value="Chromosome"/>
</dbReference>
<feature type="domain" description="Glycosyltransferase subfamily 4-like N-terminal" evidence="2">
    <location>
        <begin position="69"/>
        <end position="178"/>
    </location>
</feature>
<reference evidence="3" key="1">
    <citation type="submission" date="2022-10" db="EMBL/GenBank/DDBJ databases">
        <title>Comparative genomics and taxonomic characterization of three novel marine species of genus Reichenbachiella exhibiting antioxidant and polysaccharide degradation activities.</title>
        <authorList>
            <person name="Muhammad N."/>
            <person name="Lee Y.-J."/>
            <person name="Ko J."/>
            <person name="Kim S.-G."/>
        </authorList>
    </citation>
    <scope>NUCLEOTIDE SEQUENCE</scope>
    <source>
        <strain evidence="3">Wsw4-B4</strain>
    </source>
</reference>
<evidence type="ECO:0000259" key="2">
    <source>
        <dbReference type="Pfam" id="PF13439"/>
    </source>
</evidence>
<gene>
    <name evidence="3" type="ORF">N7E81_05730</name>
</gene>
<dbReference type="RefSeq" id="WP_263052327.1">
    <property type="nucleotide sequence ID" value="NZ_CP106735.1"/>
</dbReference>
<protein>
    <submittedName>
        <fullName evidence="3">Glycosyltransferase family 4 protein</fullName>
    </submittedName>
</protein>
<dbReference type="InterPro" id="IPR001296">
    <property type="entry name" value="Glyco_trans_1"/>
</dbReference>
<dbReference type="InterPro" id="IPR028098">
    <property type="entry name" value="Glyco_trans_4-like_N"/>
</dbReference>
<dbReference type="Gene3D" id="3.40.50.2000">
    <property type="entry name" value="Glycogen Phosphorylase B"/>
    <property type="match status" value="2"/>
</dbReference>
<keyword evidence="4" id="KW-1185">Reference proteome</keyword>
<dbReference type="PANTHER" id="PTHR12526">
    <property type="entry name" value="GLYCOSYLTRANSFERASE"/>
    <property type="match status" value="1"/>
</dbReference>
<dbReference type="Pfam" id="PF00534">
    <property type="entry name" value="Glycos_transf_1"/>
    <property type="match status" value="1"/>
</dbReference>
<accession>A0ABY6D371</accession>
<proteinExistence type="predicted"/>
<dbReference type="CDD" id="cd03801">
    <property type="entry name" value="GT4_PimA-like"/>
    <property type="match status" value="1"/>
</dbReference>
<evidence type="ECO:0000313" key="4">
    <source>
        <dbReference type="Proteomes" id="UP001062165"/>
    </source>
</evidence>
<organism evidence="3 4">
    <name type="scientific">Reichenbachiella carrageenanivorans</name>
    <dbReference type="NCBI Taxonomy" id="2979869"/>
    <lineage>
        <taxon>Bacteria</taxon>
        <taxon>Pseudomonadati</taxon>
        <taxon>Bacteroidota</taxon>
        <taxon>Cytophagia</taxon>
        <taxon>Cytophagales</taxon>
        <taxon>Reichenbachiellaceae</taxon>
        <taxon>Reichenbachiella</taxon>
    </lineage>
</organism>
<dbReference type="SUPFAM" id="SSF53756">
    <property type="entry name" value="UDP-Glycosyltransferase/glycogen phosphorylase"/>
    <property type="match status" value="1"/>
</dbReference>
<evidence type="ECO:0000313" key="3">
    <source>
        <dbReference type="EMBL" id="UXX80597.1"/>
    </source>
</evidence>